<feature type="region of interest" description="Disordered" evidence="1">
    <location>
        <begin position="45"/>
        <end position="70"/>
    </location>
</feature>
<proteinExistence type="predicted"/>
<feature type="compositionally biased region" description="Basic and acidic residues" evidence="1">
    <location>
        <begin position="48"/>
        <end position="65"/>
    </location>
</feature>
<comment type="caution">
    <text evidence="2">The sequence shown here is derived from an EMBL/GenBank/DDBJ whole genome shotgun (WGS) entry which is preliminary data.</text>
</comment>
<reference evidence="2 3" key="1">
    <citation type="journal article" date="2018" name="PLoS Genet.">
        <title>Population sequencing reveals clonal diversity and ancestral inbreeding in the grapevine cultivar Chardonnay.</title>
        <authorList>
            <person name="Roach M.J."/>
            <person name="Johnson D.L."/>
            <person name="Bohlmann J."/>
            <person name="van Vuuren H.J."/>
            <person name="Jones S.J."/>
            <person name="Pretorius I.S."/>
            <person name="Schmidt S.A."/>
            <person name="Borneman A.R."/>
        </authorList>
    </citation>
    <scope>NUCLEOTIDE SEQUENCE [LARGE SCALE GENOMIC DNA]</scope>
    <source>
        <strain evidence="3">cv. Chardonnay</strain>
        <tissue evidence="2">Leaf</tissue>
    </source>
</reference>
<dbReference type="Proteomes" id="UP000288805">
    <property type="component" value="Unassembled WGS sequence"/>
</dbReference>
<evidence type="ECO:0000313" key="3">
    <source>
        <dbReference type="Proteomes" id="UP000288805"/>
    </source>
</evidence>
<sequence length="102" mass="11619">MVLRSLQPRIARHVVEVPFTDFGSLVSTLYDVEDGILRRLWTDSSPSDIKEKKPFRGQRSGDYRLRAPRPTYDQSYVPQTLTLPYYATQGIEKPPVSYTAAG</sequence>
<name>A0A438HYF2_VITVI</name>
<dbReference type="AlphaFoldDB" id="A0A438HYF2"/>
<protein>
    <submittedName>
        <fullName evidence="2">Uncharacterized protein</fullName>
    </submittedName>
</protein>
<evidence type="ECO:0000313" key="2">
    <source>
        <dbReference type="EMBL" id="RVW89487.1"/>
    </source>
</evidence>
<organism evidence="2 3">
    <name type="scientific">Vitis vinifera</name>
    <name type="common">Grape</name>
    <dbReference type="NCBI Taxonomy" id="29760"/>
    <lineage>
        <taxon>Eukaryota</taxon>
        <taxon>Viridiplantae</taxon>
        <taxon>Streptophyta</taxon>
        <taxon>Embryophyta</taxon>
        <taxon>Tracheophyta</taxon>
        <taxon>Spermatophyta</taxon>
        <taxon>Magnoliopsida</taxon>
        <taxon>eudicotyledons</taxon>
        <taxon>Gunneridae</taxon>
        <taxon>Pentapetalae</taxon>
        <taxon>rosids</taxon>
        <taxon>Vitales</taxon>
        <taxon>Vitaceae</taxon>
        <taxon>Viteae</taxon>
        <taxon>Vitis</taxon>
    </lineage>
</organism>
<accession>A0A438HYF2</accession>
<gene>
    <name evidence="2" type="ORF">CK203_043620</name>
</gene>
<evidence type="ECO:0000256" key="1">
    <source>
        <dbReference type="SAM" id="MobiDB-lite"/>
    </source>
</evidence>
<dbReference type="EMBL" id="QGNW01000163">
    <property type="protein sequence ID" value="RVW89487.1"/>
    <property type="molecule type" value="Genomic_DNA"/>
</dbReference>